<name>A0A8H2XX88_9AGAM</name>
<feature type="compositionally biased region" description="Low complexity" evidence="1">
    <location>
        <begin position="1"/>
        <end position="41"/>
    </location>
</feature>
<organism evidence="2 3">
    <name type="scientific">Rhizoctonia solani</name>
    <dbReference type="NCBI Taxonomy" id="456999"/>
    <lineage>
        <taxon>Eukaryota</taxon>
        <taxon>Fungi</taxon>
        <taxon>Dikarya</taxon>
        <taxon>Basidiomycota</taxon>
        <taxon>Agaricomycotina</taxon>
        <taxon>Agaricomycetes</taxon>
        <taxon>Cantharellales</taxon>
        <taxon>Ceratobasidiaceae</taxon>
        <taxon>Rhizoctonia</taxon>
    </lineage>
</organism>
<evidence type="ECO:0000256" key="1">
    <source>
        <dbReference type="SAM" id="MobiDB-lite"/>
    </source>
</evidence>
<reference evidence="2" key="1">
    <citation type="submission" date="2021-01" db="EMBL/GenBank/DDBJ databases">
        <authorList>
            <person name="Kaushik A."/>
        </authorList>
    </citation>
    <scope>NUCLEOTIDE SEQUENCE</scope>
    <source>
        <strain evidence="2">AG1-1C</strain>
    </source>
</reference>
<dbReference type="Proteomes" id="UP000663846">
    <property type="component" value="Unassembled WGS sequence"/>
</dbReference>
<protein>
    <submittedName>
        <fullName evidence="2">Uncharacterized protein</fullName>
    </submittedName>
</protein>
<proteinExistence type="predicted"/>
<dbReference type="EMBL" id="CAJMWS010000351">
    <property type="protein sequence ID" value="CAE6436971.1"/>
    <property type="molecule type" value="Genomic_DNA"/>
</dbReference>
<evidence type="ECO:0000313" key="3">
    <source>
        <dbReference type="Proteomes" id="UP000663846"/>
    </source>
</evidence>
<comment type="caution">
    <text evidence="2">The sequence shown here is derived from an EMBL/GenBank/DDBJ whole genome shotgun (WGS) entry which is preliminary data.</text>
</comment>
<gene>
    <name evidence="2" type="ORF">RDB_LOCUS122135</name>
</gene>
<evidence type="ECO:0000313" key="2">
    <source>
        <dbReference type="EMBL" id="CAE6436971.1"/>
    </source>
</evidence>
<feature type="region of interest" description="Disordered" evidence="1">
    <location>
        <begin position="1"/>
        <end position="55"/>
    </location>
</feature>
<sequence length="123" mass="12969">MQYRSRAVAPASPSAASSMTSSPRSSASSSVHSDDGASSSSLIYHSEEEHEDFGDPNVLAHELCDFFGGSAAAPKKPKKVKAPKQKAVKVELPVDATTTGAQPRESTSRLRRLCKAIVPNSKA</sequence>
<dbReference type="AlphaFoldDB" id="A0A8H2XX88"/>
<accession>A0A8H2XX88</accession>